<protein>
    <submittedName>
        <fullName evidence="15">Histidine kinase</fullName>
    </submittedName>
</protein>
<dbReference type="Gene3D" id="3.30.565.10">
    <property type="entry name" value="Histidine kinase-like ATPase, C-terminal domain"/>
    <property type="match status" value="1"/>
</dbReference>
<evidence type="ECO:0000256" key="6">
    <source>
        <dbReference type="ARBA" id="ARBA00022741"/>
    </source>
</evidence>
<keyword evidence="8" id="KW-0067">ATP-binding</keyword>
<evidence type="ECO:0000256" key="2">
    <source>
        <dbReference type="ARBA" id="ARBA00022475"/>
    </source>
</evidence>
<feature type="transmembrane region" description="Helical" evidence="13">
    <location>
        <begin position="13"/>
        <end position="36"/>
    </location>
</feature>
<evidence type="ECO:0000256" key="3">
    <source>
        <dbReference type="ARBA" id="ARBA00022553"/>
    </source>
</evidence>
<evidence type="ECO:0000256" key="4">
    <source>
        <dbReference type="ARBA" id="ARBA00022679"/>
    </source>
</evidence>
<feature type="domain" description="Signal transduction histidine kinase internal region" evidence="14">
    <location>
        <begin position="374"/>
        <end position="450"/>
    </location>
</feature>
<keyword evidence="16" id="KW-1185">Reference proteome</keyword>
<dbReference type="Gene3D" id="6.10.340.10">
    <property type="match status" value="1"/>
</dbReference>
<dbReference type="Pfam" id="PF06580">
    <property type="entry name" value="His_kinase"/>
    <property type="match status" value="1"/>
</dbReference>
<feature type="transmembrane region" description="Helical" evidence="13">
    <location>
        <begin position="284"/>
        <end position="306"/>
    </location>
</feature>
<evidence type="ECO:0000256" key="12">
    <source>
        <dbReference type="SAM" id="Coils"/>
    </source>
</evidence>
<evidence type="ECO:0000256" key="8">
    <source>
        <dbReference type="ARBA" id="ARBA00022840"/>
    </source>
</evidence>
<keyword evidence="9 13" id="KW-1133">Transmembrane helix</keyword>
<evidence type="ECO:0000256" key="10">
    <source>
        <dbReference type="ARBA" id="ARBA00023012"/>
    </source>
</evidence>
<dbReference type="PANTHER" id="PTHR34220">
    <property type="entry name" value="SENSOR HISTIDINE KINASE YPDA"/>
    <property type="match status" value="1"/>
</dbReference>
<keyword evidence="6" id="KW-0547">Nucleotide-binding</keyword>
<comment type="caution">
    <text evidence="15">The sequence shown here is derived from an EMBL/GenBank/DDBJ whole genome shotgun (WGS) entry which is preliminary data.</text>
</comment>
<keyword evidence="7 15" id="KW-0418">Kinase</keyword>
<keyword evidence="12" id="KW-0175">Coiled coil</keyword>
<keyword evidence="5 13" id="KW-0812">Transmembrane</keyword>
<dbReference type="InterPro" id="IPR036890">
    <property type="entry name" value="HATPase_C_sf"/>
</dbReference>
<feature type="coiled-coil region" evidence="12">
    <location>
        <begin position="356"/>
        <end position="383"/>
    </location>
</feature>
<keyword evidence="10" id="KW-0902">Two-component regulatory system</keyword>
<name>A0ABV1DM42_9FIRM</name>
<comment type="subcellular location">
    <subcellularLocation>
        <location evidence="1">Cell membrane</location>
        <topology evidence="1">Multi-pass membrane protein</topology>
    </subcellularLocation>
</comment>
<dbReference type="EMBL" id="JBBMFP010000008">
    <property type="protein sequence ID" value="MEQ2431458.1"/>
    <property type="molecule type" value="Genomic_DNA"/>
</dbReference>
<evidence type="ECO:0000256" key="9">
    <source>
        <dbReference type="ARBA" id="ARBA00022989"/>
    </source>
</evidence>
<keyword evidence="4" id="KW-0808">Transferase</keyword>
<evidence type="ECO:0000256" key="11">
    <source>
        <dbReference type="ARBA" id="ARBA00023136"/>
    </source>
</evidence>
<evidence type="ECO:0000256" key="1">
    <source>
        <dbReference type="ARBA" id="ARBA00004651"/>
    </source>
</evidence>
<dbReference type="GO" id="GO:0016301">
    <property type="term" value="F:kinase activity"/>
    <property type="evidence" value="ECO:0007669"/>
    <property type="project" value="UniProtKB-KW"/>
</dbReference>
<dbReference type="InterPro" id="IPR050640">
    <property type="entry name" value="Bact_2-comp_sensor_kinase"/>
</dbReference>
<dbReference type="SUPFAM" id="SSF55874">
    <property type="entry name" value="ATPase domain of HSP90 chaperone/DNA topoisomerase II/histidine kinase"/>
    <property type="match status" value="1"/>
</dbReference>
<proteinExistence type="predicted"/>
<evidence type="ECO:0000256" key="13">
    <source>
        <dbReference type="SAM" id="Phobius"/>
    </source>
</evidence>
<keyword evidence="2" id="KW-1003">Cell membrane</keyword>
<dbReference type="Proteomes" id="UP001457898">
    <property type="component" value="Unassembled WGS sequence"/>
</dbReference>
<evidence type="ECO:0000256" key="5">
    <source>
        <dbReference type="ARBA" id="ARBA00022692"/>
    </source>
</evidence>
<evidence type="ECO:0000313" key="15">
    <source>
        <dbReference type="EMBL" id="MEQ2431458.1"/>
    </source>
</evidence>
<sequence length="571" mass="65208">MKRKGKIDWKVKLVFSILCGTILVIGLLFGITYGYFVRKLTLNNEKIVHMTFEEAEKDLKVMMGNAEDQLNRFSNNALAWEFSANNFSSTVQQSIVIKKIIQNFDEMISANTDVYGFAILNGDGRTAVSTAEKKSRTGETKISDSMQSFLRECKKNYPYVNWRAGNEIEISDESQLCTLTNRPVLLGVKALGEADGSWEDSYLLVALDEEDVQKSYGQAVYNGSEAVLVNGERKIISATGKEFLGTVYEPEEENQNIIHDISYNGWTLINMIPKKNYLREAKDIRNFGIILGILASLGMIVVAIGWSRKYTGPIQSLMEQMESVGKEQLDIVKPKKAGLPELDNLNEEFYSTVQKLKSYIRRLQDVEQEKAKEELLALQYQINPHFLYNSLNSIRWMALMTNNTKIADSLVTLSKVIMPILRNPAFTWKLKDEIEFLKNYTEMMQIRYGNYMEYHVDCKPCLQEEVFPRFILQPVIENCFVHGGSTTEVREIFIRIRKTENENFFIEVQNTGVRLDGCKIAEINQAMQKPGKDGSHIGLSNIYKRLKLLYGEKGNVWMESDSGGVFVYIAF</sequence>
<keyword evidence="3" id="KW-0597">Phosphoprotein</keyword>
<evidence type="ECO:0000313" key="16">
    <source>
        <dbReference type="Proteomes" id="UP001457898"/>
    </source>
</evidence>
<gene>
    <name evidence="15" type="ORF">WMO65_10625</name>
</gene>
<keyword evidence="11 13" id="KW-0472">Membrane</keyword>
<reference evidence="15 16" key="1">
    <citation type="submission" date="2024-03" db="EMBL/GenBank/DDBJ databases">
        <title>Human intestinal bacterial collection.</title>
        <authorList>
            <person name="Pauvert C."/>
            <person name="Hitch T.C.A."/>
            <person name="Clavel T."/>
        </authorList>
    </citation>
    <scope>NUCLEOTIDE SEQUENCE [LARGE SCALE GENOMIC DNA]</scope>
    <source>
        <strain evidence="15 16">CLA-SR-H028</strain>
    </source>
</reference>
<evidence type="ECO:0000259" key="14">
    <source>
        <dbReference type="Pfam" id="PF06580"/>
    </source>
</evidence>
<evidence type="ECO:0000256" key="7">
    <source>
        <dbReference type="ARBA" id="ARBA00022777"/>
    </source>
</evidence>
<dbReference type="InterPro" id="IPR010559">
    <property type="entry name" value="Sig_transdc_His_kin_internal"/>
</dbReference>
<dbReference type="PANTHER" id="PTHR34220:SF11">
    <property type="entry name" value="SENSOR PROTEIN KINASE HPTS"/>
    <property type="match status" value="1"/>
</dbReference>
<organism evidence="15 16">
    <name type="scientific">Blautia caccae</name>
    <dbReference type="NCBI Taxonomy" id="3133175"/>
    <lineage>
        <taxon>Bacteria</taxon>
        <taxon>Bacillati</taxon>
        <taxon>Bacillota</taxon>
        <taxon>Clostridia</taxon>
        <taxon>Lachnospirales</taxon>
        <taxon>Lachnospiraceae</taxon>
        <taxon>Blautia</taxon>
    </lineage>
</organism>
<accession>A0ABV1DM42</accession>
<dbReference type="RefSeq" id="WP_187370548.1">
    <property type="nucleotide sequence ID" value="NZ_JBBMFP010000008.1"/>
</dbReference>